<name>A0ACB9R5I5_9MYRT</name>
<dbReference type="Proteomes" id="UP001057402">
    <property type="component" value="Chromosome 4"/>
</dbReference>
<evidence type="ECO:0000313" key="1">
    <source>
        <dbReference type="EMBL" id="KAI4373778.1"/>
    </source>
</evidence>
<accession>A0ACB9R5I5</accession>
<gene>
    <name evidence="1" type="ORF">MLD38_011861</name>
</gene>
<dbReference type="EMBL" id="CM042883">
    <property type="protein sequence ID" value="KAI4373778.1"/>
    <property type="molecule type" value="Genomic_DNA"/>
</dbReference>
<evidence type="ECO:0000313" key="2">
    <source>
        <dbReference type="Proteomes" id="UP001057402"/>
    </source>
</evidence>
<comment type="caution">
    <text evidence="1">The sequence shown here is derived from an EMBL/GenBank/DDBJ whole genome shotgun (WGS) entry which is preliminary data.</text>
</comment>
<sequence length="214" mass="23329">MDETKNHNLDLISLAIQKLLEDQRATRASRDVVLLDSSIRDDGVDRCLLYQLLSQVESLKSSTSVGGPDPLPETVKDAVGEIRAITGDARNNGVAGIAANEIAKELRHVKRQNTITHWLLSAVIVVTVAWQLSEVTLILKVKESLSHPFRFVGKLASGFFKGKAPATEGDADDEKSFTAQEDMNGALPAIPPIKMPELPMIDLTNFPSKDDDSD</sequence>
<keyword evidence="2" id="KW-1185">Reference proteome</keyword>
<reference evidence="2" key="1">
    <citation type="journal article" date="2023" name="Front. Plant Sci.">
        <title>Chromosomal-level genome assembly of Melastoma candidum provides insights into trichome evolution.</title>
        <authorList>
            <person name="Zhong Y."/>
            <person name="Wu W."/>
            <person name="Sun C."/>
            <person name="Zou P."/>
            <person name="Liu Y."/>
            <person name="Dai S."/>
            <person name="Zhou R."/>
        </authorList>
    </citation>
    <scope>NUCLEOTIDE SEQUENCE [LARGE SCALE GENOMIC DNA]</scope>
</reference>
<protein>
    <submittedName>
        <fullName evidence="1">Uncharacterized protein</fullName>
    </submittedName>
</protein>
<proteinExistence type="predicted"/>
<organism evidence="1 2">
    <name type="scientific">Melastoma candidum</name>
    <dbReference type="NCBI Taxonomy" id="119954"/>
    <lineage>
        <taxon>Eukaryota</taxon>
        <taxon>Viridiplantae</taxon>
        <taxon>Streptophyta</taxon>
        <taxon>Embryophyta</taxon>
        <taxon>Tracheophyta</taxon>
        <taxon>Spermatophyta</taxon>
        <taxon>Magnoliopsida</taxon>
        <taxon>eudicotyledons</taxon>
        <taxon>Gunneridae</taxon>
        <taxon>Pentapetalae</taxon>
        <taxon>rosids</taxon>
        <taxon>malvids</taxon>
        <taxon>Myrtales</taxon>
        <taxon>Melastomataceae</taxon>
        <taxon>Melastomatoideae</taxon>
        <taxon>Melastomateae</taxon>
        <taxon>Melastoma</taxon>
    </lineage>
</organism>